<proteinExistence type="predicted"/>
<dbReference type="EMBL" id="JARBHB010000002">
    <property type="protein sequence ID" value="KAJ8894266.1"/>
    <property type="molecule type" value="Genomic_DNA"/>
</dbReference>
<feature type="compositionally biased region" description="Basic and acidic residues" evidence="1">
    <location>
        <begin position="82"/>
        <end position="105"/>
    </location>
</feature>
<feature type="compositionally biased region" description="Polar residues" evidence="1">
    <location>
        <begin position="109"/>
        <end position="121"/>
    </location>
</feature>
<reference evidence="2 3" key="1">
    <citation type="submission" date="2023-02" db="EMBL/GenBank/DDBJ databases">
        <title>LHISI_Scaffold_Assembly.</title>
        <authorList>
            <person name="Stuart O.P."/>
            <person name="Cleave R."/>
            <person name="Magrath M.J.L."/>
            <person name="Mikheyev A.S."/>
        </authorList>
    </citation>
    <scope>NUCLEOTIDE SEQUENCE [LARGE SCALE GENOMIC DNA]</scope>
    <source>
        <strain evidence="2">Daus_M_001</strain>
        <tissue evidence="2">Leg muscle</tissue>
    </source>
</reference>
<gene>
    <name evidence="2" type="ORF">PR048_006878</name>
</gene>
<keyword evidence="3" id="KW-1185">Reference proteome</keyword>
<feature type="region of interest" description="Disordered" evidence="1">
    <location>
        <begin position="349"/>
        <end position="368"/>
    </location>
</feature>
<feature type="compositionally biased region" description="Basic and acidic residues" evidence="1">
    <location>
        <begin position="51"/>
        <end position="69"/>
    </location>
</feature>
<feature type="compositionally biased region" description="Basic and acidic residues" evidence="1">
    <location>
        <begin position="356"/>
        <end position="366"/>
    </location>
</feature>
<evidence type="ECO:0000313" key="3">
    <source>
        <dbReference type="Proteomes" id="UP001159363"/>
    </source>
</evidence>
<evidence type="ECO:0000313" key="2">
    <source>
        <dbReference type="EMBL" id="KAJ8894266.1"/>
    </source>
</evidence>
<accession>A0ABQ9IC83</accession>
<feature type="region of interest" description="Disordered" evidence="1">
    <location>
        <begin position="263"/>
        <end position="290"/>
    </location>
</feature>
<dbReference type="Proteomes" id="UP001159363">
    <property type="component" value="Chromosome 2"/>
</dbReference>
<protein>
    <submittedName>
        <fullName evidence="2">Uncharacterized protein</fullName>
    </submittedName>
</protein>
<comment type="caution">
    <text evidence="2">The sequence shown here is derived from an EMBL/GenBank/DDBJ whole genome shotgun (WGS) entry which is preliminary data.</text>
</comment>
<sequence length="443" mass="48641">MSLAEAFIPLAANTTPLAVPLTSSPIPSASSAEMPTVLPEPSAATPVEESVEQRYTERALETGDLRENPTKVTSSGMIPTRENPEITRPEIEPRRGKRQIPEKIRQPAASASTIPTCENPGSTPPGVEPCLPLWEASGLTTKTTVVPAKNKVNVVHDKLTQTQKMLKILTHQELFPTFEAERRRNSKDDAASSINRIRLERVSQKKSSDINKTPVKRCREREINIKASERVNVDVFTQNKRPETNYFLPRTGTDFSAVTAREVPRHDPGSQVVKPTARRPTPSATDRARRPAKNINTAHAPASPGTWHRRAETAAGLPLLWREMRGFIGREGASYWKGNELPASGIVESKAGSSAHEPREGREGATLKRQTCIQHVLRSRMRLVPRRASNLRAEARLSNAETLTLRHKGGVHPQEVTLLQVQITADGSSKATCLAATDSLPGE</sequence>
<evidence type="ECO:0000256" key="1">
    <source>
        <dbReference type="SAM" id="MobiDB-lite"/>
    </source>
</evidence>
<name>A0ABQ9IC83_9NEOP</name>
<organism evidence="2 3">
    <name type="scientific">Dryococelus australis</name>
    <dbReference type="NCBI Taxonomy" id="614101"/>
    <lineage>
        <taxon>Eukaryota</taxon>
        <taxon>Metazoa</taxon>
        <taxon>Ecdysozoa</taxon>
        <taxon>Arthropoda</taxon>
        <taxon>Hexapoda</taxon>
        <taxon>Insecta</taxon>
        <taxon>Pterygota</taxon>
        <taxon>Neoptera</taxon>
        <taxon>Polyneoptera</taxon>
        <taxon>Phasmatodea</taxon>
        <taxon>Verophasmatodea</taxon>
        <taxon>Anareolatae</taxon>
        <taxon>Phasmatidae</taxon>
        <taxon>Eurycanthinae</taxon>
        <taxon>Dryococelus</taxon>
    </lineage>
</organism>
<feature type="region of interest" description="Disordered" evidence="1">
    <location>
        <begin position="26"/>
        <end position="124"/>
    </location>
</feature>